<keyword evidence="3" id="KW-0804">Transcription</keyword>
<keyword evidence="7" id="KW-1185">Reference proteome</keyword>
<keyword evidence="2" id="KW-0238">DNA-binding</keyword>
<evidence type="ECO:0000313" key="7">
    <source>
        <dbReference type="Proteomes" id="UP000733379"/>
    </source>
</evidence>
<keyword evidence="1" id="KW-0805">Transcription regulation</keyword>
<gene>
    <name evidence="6" type="ORF">KO481_17835</name>
</gene>
<dbReference type="PANTHER" id="PTHR46796">
    <property type="entry name" value="HTH-TYPE TRANSCRIPTIONAL ACTIVATOR RHAS-RELATED"/>
    <property type="match status" value="1"/>
</dbReference>
<dbReference type="PROSITE" id="PS01124">
    <property type="entry name" value="HTH_ARAC_FAMILY_2"/>
    <property type="match status" value="1"/>
</dbReference>
<protein>
    <submittedName>
        <fullName evidence="6">Helix-turn-helix domain-containing protein</fullName>
    </submittedName>
</protein>
<dbReference type="SMART" id="SM00342">
    <property type="entry name" value="HTH_ARAC"/>
    <property type="match status" value="1"/>
</dbReference>
<dbReference type="PANTHER" id="PTHR46796:SF15">
    <property type="entry name" value="BLL1074 PROTEIN"/>
    <property type="match status" value="1"/>
</dbReference>
<evidence type="ECO:0000259" key="5">
    <source>
        <dbReference type="PROSITE" id="PS01124"/>
    </source>
</evidence>
<name>A0ABS6AZA7_9NOCA</name>
<accession>A0ABS6AZA7</accession>
<comment type="caution">
    <text evidence="6">The sequence shown here is derived from an EMBL/GenBank/DDBJ whole genome shotgun (WGS) entry which is preliminary data.</text>
</comment>
<dbReference type="Gene3D" id="1.10.10.60">
    <property type="entry name" value="Homeodomain-like"/>
    <property type="match status" value="1"/>
</dbReference>
<evidence type="ECO:0000256" key="3">
    <source>
        <dbReference type="ARBA" id="ARBA00023163"/>
    </source>
</evidence>
<dbReference type="RefSeq" id="WP_215918272.1">
    <property type="nucleotide sequence ID" value="NZ_JAHKNI010000005.1"/>
</dbReference>
<dbReference type="InterPro" id="IPR018060">
    <property type="entry name" value="HTH_AraC"/>
</dbReference>
<proteinExistence type="predicted"/>
<dbReference type="InterPro" id="IPR050204">
    <property type="entry name" value="AraC_XylS_family_regulators"/>
</dbReference>
<dbReference type="EMBL" id="JAHKNI010000005">
    <property type="protein sequence ID" value="MBU3063382.1"/>
    <property type="molecule type" value="Genomic_DNA"/>
</dbReference>
<feature type="region of interest" description="Disordered" evidence="4">
    <location>
        <begin position="297"/>
        <end position="317"/>
    </location>
</feature>
<feature type="domain" description="HTH araC/xylS-type" evidence="5">
    <location>
        <begin position="179"/>
        <end position="285"/>
    </location>
</feature>
<feature type="compositionally biased region" description="Basic and acidic residues" evidence="4">
    <location>
        <begin position="302"/>
        <end position="317"/>
    </location>
</feature>
<sequence>MGELASEPTAYRVSGRDRLEHGVSRGCRGLPDPLLRPFVHSYSGYLLCGFAPGIHVGMPATTLTVIITIDEPIAVPVSSQPGQPGGTWDALASGLTIHPATIAHRGYQHGIQLALTPLGSRALFGAPTAELGSWLVDLGDLLGPRVRDMRERLAATPNWPGRFAILDEVLLGAVRQAQIEAGLAQAWRMLTAPGARVAEVADEIGWSRRHLAARFGAEFGITPKDAVRLARFEASHRRLRVVATSPRPGATLADVAVASGYYDQAHMAREWREMAGMPPSRWLALEEFPFVQDLDPELLEGGSHDRDNPDQHVRNNY</sequence>
<evidence type="ECO:0000256" key="1">
    <source>
        <dbReference type="ARBA" id="ARBA00023015"/>
    </source>
</evidence>
<evidence type="ECO:0000313" key="6">
    <source>
        <dbReference type="EMBL" id="MBU3063382.1"/>
    </source>
</evidence>
<dbReference type="Pfam" id="PF12833">
    <property type="entry name" value="HTH_18"/>
    <property type="match status" value="1"/>
</dbReference>
<evidence type="ECO:0000256" key="2">
    <source>
        <dbReference type="ARBA" id="ARBA00023125"/>
    </source>
</evidence>
<evidence type="ECO:0000256" key="4">
    <source>
        <dbReference type="SAM" id="MobiDB-lite"/>
    </source>
</evidence>
<organism evidence="6 7">
    <name type="scientific">Nocardia albiluteola</name>
    <dbReference type="NCBI Taxonomy" id="2842303"/>
    <lineage>
        <taxon>Bacteria</taxon>
        <taxon>Bacillati</taxon>
        <taxon>Actinomycetota</taxon>
        <taxon>Actinomycetes</taxon>
        <taxon>Mycobacteriales</taxon>
        <taxon>Nocardiaceae</taxon>
        <taxon>Nocardia</taxon>
    </lineage>
</organism>
<dbReference type="Proteomes" id="UP000733379">
    <property type="component" value="Unassembled WGS sequence"/>
</dbReference>
<reference evidence="6 7" key="1">
    <citation type="submission" date="2021-06" db="EMBL/GenBank/DDBJ databases">
        <title>Actinomycetes sequencing.</title>
        <authorList>
            <person name="Shan Q."/>
        </authorList>
    </citation>
    <scope>NUCLEOTIDE SEQUENCE [LARGE SCALE GENOMIC DNA]</scope>
    <source>
        <strain evidence="6 7">NEAU-G5</strain>
    </source>
</reference>